<gene>
    <name evidence="1" type="ORF">A2T98_13505</name>
</gene>
<dbReference type="AlphaFoldDB" id="A0A166J6Y8"/>
<dbReference type="EMBL" id="LWAJ01000179">
    <property type="protein sequence ID" value="KZL49306.1"/>
    <property type="molecule type" value="Genomic_DNA"/>
</dbReference>
<name>A0A166J6Y8_NODSP</name>
<dbReference type="PANTHER" id="PTHR33835">
    <property type="entry name" value="YALI0C07656P"/>
    <property type="match status" value="1"/>
</dbReference>
<evidence type="ECO:0008006" key="3">
    <source>
        <dbReference type="Google" id="ProtNLM"/>
    </source>
</evidence>
<sequence>MADDISTVSPEQIDVQDFSWPFWLILPLYPYGKRRTIRKEVVKDTIWTFDQMQGIFYVVVPIRMTVVKLDQGGLLVYAPVAPTPECVRLVQELVAEHGDVKYIILPTVSGLEHKVFVGPFARYFPSAQVFVTPHQWSFPLNLPISWLGLPAKRTHVLPEDSSKSPFAEEFDYAILGPIELGPGRFAEVAFFHKRSHTLLVTDSVVSVSADPPAIVQLDPYPLLFHAKDKASDMIADNQANRRKGWQRVSLFALYFRPSVLEVVKWGKVLREAIKAPNRSPKAYFGLFPFKWHSDWQRSFDILRGEGRLFVAPILQTLILNRAPRETIDWAQKVASWDFQWIIPCHFDSPIKAKPEQFRQAFSFLEQHPISHTGLPEEDFQLLKEIDQGLNKFGIVPPPREKV</sequence>
<comment type="caution">
    <text evidence="1">The sequence shown here is derived from an EMBL/GenBank/DDBJ whole genome shotgun (WGS) entry which is preliminary data.</text>
</comment>
<dbReference type="Proteomes" id="UP000076555">
    <property type="component" value="Unassembled WGS sequence"/>
</dbReference>
<evidence type="ECO:0000313" key="1">
    <source>
        <dbReference type="EMBL" id="KZL49306.1"/>
    </source>
</evidence>
<reference evidence="1 2" key="1">
    <citation type="submission" date="2016-04" db="EMBL/GenBank/DDBJ databases">
        <title>Draft Genome Assembly of the Bloom-forming Cyanobacterium Nodularia spumigena Strain CENA596 in Shrimp Production Ponds.</title>
        <authorList>
            <person name="Popin R.V."/>
            <person name="Rigonato J."/>
            <person name="Abreu V.A."/>
            <person name="Andreote A.P."/>
            <person name="Silveira S.B."/>
            <person name="Odebrecht C."/>
            <person name="Fiore M.F."/>
        </authorList>
    </citation>
    <scope>NUCLEOTIDE SEQUENCE [LARGE SCALE GENOMIC DNA]</scope>
    <source>
        <strain evidence="1 2">CENA596</strain>
    </source>
</reference>
<proteinExistence type="predicted"/>
<dbReference type="RefSeq" id="WP_063873214.1">
    <property type="nucleotide sequence ID" value="NZ_CAWMRI010000179.1"/>
</dbReference>
<organism evidence="1 2">
    <name type="scientific">Nodularia spumigena CENA596</name>
    <dbReference type="NCBI Taxonomy" id="1819295"/>
    <lineage>
        <taxon>Bacteria</taxon>
        <taxon>Bacillati</taxon>
        <taxon>Cyanobacteriota</taxon>
        <taxon>Cyanophyceae</taxon>
        <taxon>Nostocales</taxon>
        <taxon>Nodulariaceae</taxon>
        <taxon>Nodularia</taxon>
    </lineage>
</organism>
<protein>
    <recommendedName>
        <fullName evidence="3">DUF4336 domain-containing protein</fullName>
    </recommendedName>
</protein>
<dbReference type="Pfam" id="PF14234">
    <property type="entry name" value="DUF4336"/>
    <property type="match status" value="1"/>
</dbReference>
<dbReference type="InterPro" id="IPR025638">
    <property type="entry name" value="DUF4336"/>
</dbReference>
<accession>A0A166J6Y8</accession>
<dbReference type="PANTHER" id="PTHR33835:SF2">
    <property type="entry name" value="LYSINE-TRNA LIGASE"/>
    <property type="match status" value="1"/>
</dbReference>
<evidence type="ECO:0000313" key="2">
    <source>
        <dbReference type="Proteomes" id="UP000076555"/>
    </source>
</evidence>
<dbReference type="OrthoDB" id="537092at2"/>